<dbReference type="SUPFAM" id="SSF52540">
    <property type="entry name" value="P-loop containing nucleoside triphosphate hydrolases"/>
    <property type="match status" value="1"/>
</dbReference>
<dbReference type="GO" id="GO:0000049">
    <property type="term" value="F:tRNA binding"/>
    <property type="evidence" value="ECO:0007669"/>
    <property type="project" value="TreeGrafter"/>
</dbReference>
<gene>
    <name evidence="7" type="ORF">BTO11_03325</name>
</gene>
<dbReference type="InterPro" id="IPR016181">
    <property type="entry name" value="Acyl_CoA_acyltransferase"/>
</dbReference>
<comment type="caution">
    <text evidence="7">The sequence shown here is derived from an EMBL/GenBank/DDBJ whole genome shotgun (WGS) entry which is preliminary data.</text>
</comment>
<dbReference type="PANTHER" id="PTHR10925">
    <property type="entry name" value="N-ACETYLTRANSFERASE 10"/>
    <property type="match status" value="1"/>
</dbReference>
<accession>A0A2S7UU26</accession>
<dbReference type="Gene3D" id="3.40.50.300">
    <property type="entry name" value="P-loop containing nucleotide triphosphate hydrolases"/>
    <property type="match status" value="1"/>
</dbReference>
<reference evidence="7 8" key="1">
    <citation type="submission" date="2016-12" db="EMBL/GenBank/DDBJ databases">
        <title>Diversity of luminous bacteria.</title>
        <authorList>
            <person name="Yoshizawa S."/>
            <person name="Kogure K."/>
        </authorList>
    </citation>
    <scope>NUCLEOTIDE SEQUENCE [LARGE SCALE GENOMIC DNA]</scope>
    <source>
        <strain evidence="7 8">SA4-48</strain>
    </source>
</reference>
<keyword evidence="3" id="KW-0547">Nucleotide-binding</keyword>
<dbReference type="InterPro" id="IPR032672">
    <property type="entry name" value="TmcA/NAT10/Kre33"/>
</dbReference>
<dbReference type="Gene3D" id="3.40.50.11040">
    <property type="match status" value="1"/>
</dbReference>
<proteinExistence type="predicted"/>
<dbReference type="GO" id="GO:0005524">
    <property type="term" value="F:ATP binding"/>
    <property type="evidence" value="ECO:0007669"/>
    <property type="project" value="UniProtKB-KW"/>
</dbReference>
<organism evidence="7 8">
    <name type="scientific">Psychrosphaera saromensis</name>
    <dbReference type="NCBI Taxonomy" id="716813"/>
    <lineage>
        <taxon>Bacteria</taxon>
        <taxon>Pseudomonadati</taxon>
        <taxon>Pseudomonadota</taxon>
        <taxon>Gammaproteobacteria</taxon>
        <taxon>Alteromonadales</taxon>
        <taxon>Pseudoalteromonadaceae</taxon>
        <taxon>Psychrosphaera</taxon>
    </lineage>
</organism>
<dbReference type="AlphaFoldDB" id="A0A2S7UU26"/>
<dbReference type="Pfam" id="PF08351">
    <property type="entry name" value="TmcA_N"/>
    <property type="match status" value="1"/>
</dbReference>
<evidence type="ECO:0000256" key="2">
    <source>
        <dbReference type="ARBA" id="ARBA00022694"/>
    </source>
</evidence>
<dbReference type="Pfam" id="PF05127">
    <property type="entry name" value="NAT10_TcmA_helicase"/>
    <property type="match status" value="1"/>
</dbReference>
<name>A0A2S7UU26_9GAMM</name>
<evidence type="ECO:0000256" key="1">
    <source>
        <dbReference type="ARBA" id="ARBA00022679"/>
    </source>
</evidence>
<dbReference type="PANTHER" id="PTHR10925:SF5">
    <property type="entry name" value="RNA CYTIDINE ACETYLTRANSFERASE"/>
    <property type="match status" value="1"/>
</dbReference>
<dbReference type="RefSeq" id="WP_105051250.1">
    <property type="nucleotide sequence ID" value="NZ_BMYG01000004.1"/>
</dbReference>
<evidence type="ECO:0000313" key="8">
    <source>
        <dbReference type="Proteomes" id="UP000239007"/>
    </source>
</evidence>
<evidence type="ECO:0000256" key="5">
    <source>
        <dbReference type="ARBA" id="ARBA00023315"/>
    </source>
</evidence>
<dbReference type="InterPro" id="IPR007807">
    <property type="entry name" value="TcmA/NAT10_helicase"/>
</dbReference>
<keyword evidence="8" id="KW-1185">Reference proteome</keyword>
<dbReference type="GO" id="GO:1990883">
    <property type="term" value="F:18S rRNA cytidine N-acetyltransferase activity"/>
    <property type="evidence" value="ECO:0007669"/>
    <property type="project" value="TreeGrafter"/>
</dbReference>
<dbReference type="PROSITE" id="PS51186">
    <property type="entry name" value="GNAT"/>
    <property type="match status" value="1"/>
</dbReference>
<evidence type="ECO:0000256" key="3">
    <source>
        <dbReference type="ARBA" id="ARBA00022741"/>
    </source>
</evidence>
<dbReference type="InterPro" id="IPR000182">
    <property type="entry name" value="GNAT_dom"/>
</dbReference>
<dbReference type="Gene3D" id="1.20.120.890">
    <property type="entry name" value="tRNA(Met) cytidine acetyltransferase, tail domain"/>
    <property type="match status" value="1"/>
</dbReference>
<dbReference type="Pfam" id="PF13718">
    <property type="entry name" value="GNAT_acetyltr_2"/>
    <property type="match status" value="2"/>
</dbReference>
<keyword evidence="4" id="KW-0067">ATP-binding</keyword>
<evidence type="ECO:0000259" key="6">
    <source>
        <dbReference type="PROSITE" id="PS51186"/>
    </source>
</evidence>
<protein>
    <recommendedName>
        <fullName evidence="6">N-acetyltransferase domain-containing protein</fullName>
    </recommendedName>
</protein>
<dbReference type="InterPro" id="IPR013562">
    <property type="entry name" value="TmcA/NAT10_N"/>
</dbReference>
<dbReference type="OrthoDB" id="5578851at2"/>
<keyword evidence="5" id="KW-0012">Acyltransferase</keyword>
<dbReference type="GO" id="GO:1904812">
    <property type="term" value="P:rRNA acetylation involved in maturation of SSU-rRNA"/>
    <property type="evidence" value="ECO:0007669"/>
    <property type="project" value="TreeGrafter"/>
</dbReference>
<dbReference type="Proteomes" id="UP000239007">
    <property type="component" value="Unassembled WGS sequence"/>
</dbReference>
<dbReference type="InterPro" id="IPR038321">
    <property type="entry name" value="TmcA_C_sf"/>
</dbReference>
<dbReference type="InterPro" id="IPR027417">
    <property type="entry name" value="P-loop_NTPase"/>
</dbReference>
<dbReference type="GO" id="GO:0008033">
    <property type="term" value="P:tRNA processing"/>
    <property type="evidence" value="ECO:0007669"/>
    <property type="project" value="UniProtKB-KW"/>
</dbReference>
<evidence type="ECO:0000256" key="4">
    <source>
        <dbReference type="ARBA" id="ARBA00022840"/>
    </source>
</evidence>
<keyword evidence="2" id="KW-0819">tRNA processing</keyword>
<sequence length="794" mass="90184">MLNQLIHHLTQIEQRCLLWVKGEQSWARNQVQTWLSQMDKPVQTIWFGDQQTTITPTLTPTENSTQPLNETEKQIHNKITDIRIKQYKKMLGQESDVLIYDSYAGLNPDALGALVGTIKLGGVCIIISPEQPDWIDYTDPEYNRLCVEPFTPEQISHHYIEYFINQLNQSKSILTISQSDGFLPLNGKSTRLNKRDFDDEQSTCQLEKLNNWIVKYPIMNDKKHMVMPNVIDIKGFCDDLCKTQDQKDVVNTLCESLIDGWSFDDKIINNQCLSGEFVNSTAVVLQSDRGRGKSSALGLFAGCLLINAEKTSSEFHVLLTAPHVESIVGVFELCKISLEKYGVKYSFDSNKIVTDYGSLTFVAPDELEKKLADADLVLVDEAAAIPTQMLLPLIEKCNAVVFATTIHGYEGTGRGFEYKFKPLLNRTFDDVKQLTMNQPIRWNEDDFLESDINRLLMINGQLPKLLKQNILSKSENILFKTVTPEQLIKDASNQGSQLEQLFTLLVNAHYKTTPNDLRNLLDGPNIKIFCLEHDSKILGAVLLAEEGNLDPELAEKIWQGTRRPKGHLLPQSLLAHSGFKQAGKYKYGRIIRIAIHPELQGQGLGSLLLGKVKDALIKQDFDFLATSFGMAENLVKFWQKNNLTSVRLGLKAQASTGEYSLLMAQALNPPAIVFQQQLTSRFQQTLKLEQQLNMRTKTILRLLTDDISLDTTDAEHDKSDLVCFSHFYRSLDTCLLAMSFFIKARPELTYPQMILDKVIDGYSDKKLIEKYKLTGEKQLVQKFRDEWKNLIKVI</sequence>
<evidence type="ECO:0000313" key="7">
    <source>
        <dbReference type="EMBL" id="PQJ52780.1"/>
    </source>
</evidence>
<dbReference type="SUPFAM" id="SSF55729">
    <property type="entry name" value="Acyl-CoA N-acyltransferases (Nat)"/>
    <property type="match status" value="1"/>
</dbReference>
<keyword evidence="1" id="KW-0808">Transferase</keyword>
<dbReference type="EMBL" id="MSCH01000003">
    <property type="protein sequence ID" value="PQJ52780.1"/>
    <property type="molecule type" value="Genomic_DNA"/>
</dbReference>
<dbReference type="Gene3D" id="3.40.630.30">
    <property type="match status" value="1"/>
</dbReference>
<feature type="domain" description="N-acetyltransferase" evidence="6">
    <location>
        <begin position="477"/>
        <end position="668"/>
    </location>
</feature>